<dbReference type="OMA" id="FRGEQHE"/>
<dbReference type="Pfam" id="PF24758">
    <property type="entry name" value="LRR_At5g56370"/>
    <property type="match status" value="1"/>
</dbReference>
<dbReference type="PANTHER" id="PTHR32141">
    <property type="match status" value="1"/>
</dbReference>
<reference evidence="5" key="1">
    <citation type="journal article" date="2019" name="BMC Genomics">
        <title>A new reference genome for Sorghum bicolor reveals high levels of sequence similarity between sweet and grain genotypes: implications for the genetics of sugar metabolism.</title>
        <authorList>
            <person name="Cooper E.A."/>
            <person name="Brenton Z.W."/>
            <person name="Flinn B.S."/>
            <person name="Jenkins J."/>
            <person name="Shu S."/>
            <person name="Flowers D."/>
            <person name="Luo F."/>
            <person name="Wang Y."/>
            <person name="Xia P."/>
            <person name="Barry K."/>
            <person name="Daum C."/>
            <person name="Lipzen A."/>
            <person name="Yoshinaga Y."/>
            <person name="Schmutz J."/>
            <person name="Saski C."/>
            <person name="Vermerris W."/>
            <person name="Kresovich S."/>
        </authorList>
    </citation>
    <scope>NUCLEOTIDE SEQUENCE</scope>
</reference>
<evidence type="ECO:0000313" key="5">
    <source>
        <dbReference type="EMBL" id="KAG0520808.1"/>
    </source>
</evidence>
<evidence type="ECO:0000256" key="1">
    <source>
        <dbReference type="SAM" id="MobiDB-lite"/>
    </source>
</evidence>
<dbReference type="InterPro" id="IPR001810">
    <property type="entry name" value="F-box_dom"/>
</dbReference>
<dbReference type="InterPro" id="IPR055411">
    <property type="entry name" value="LRR_FXL15/At3g58940/PEG3-like"/>
</dbReference>
<sequence>MSRRAPFSNLDPATAADTRRQRYDQHEQDGYMEHLLPYIHSCVPDPPVSTTARLVARRTGPSDGVDRISSLSDTLLRDIVSRLPFKDAARTAVLATRWRGLWLAAPLVVADAHLLNHWPPTPADAAPVTAAVSHALATHPGPFRCVHLVSTRMDAYQPQLKRWLRLLAAKGVQELVLVNRPCPREVPLPDTLFRIATLTRLYIGVWKFPDAAHLQGASFANLRELGIFSVVVEDGDIDSVVARSPVLEILNIQGTIKGLRLVGNSLRCVQICASVVENIAVVHTPCLERLILWDVRGSPNPASGLCTRIKIGKAPKLRILGYLEPGKHVLEIGGTTIMAGIKPSASTMLRTVKVLSIKSCFGSNDTKMLPDFLKCFPNVEALHVISVKCNEPGDKLNTKFWQEAGPIVSVLMRIKVMTVREFRGEQHELAFLQYFYENARVLKYASVVAANARVTGISDKQMFSILQNMNDARWASKFGLAIMGSNGPEGGRPWMFERGSNFSDDDPFAPVKFLEHGPASAPR</sequence>
<dbReference type="KEGG" id="sbi:8061266"/>
<dbReference type="AlphaFoldDB" id="A0A921QFI3"/>
<organism evidence="5 6">
    <name type="scientific">Sorghum bicolor</name>
    <name type="common">Sorghum</name>
    <name type="synonym">Sorghum vulgare</name>
    <dbReference type="NCBI Taxonomy" id="4558"/>
    <lineage>
        <taxon>Eukaryota</taxon>
        <taxon>Viridiplantae</taxon>
        <taxon>Streptophyta</taxon>
        <taxon>Embryophyta</taxon>
        <taxon>Tracheophyta</taxon>
        <taxon>Spermatophyta</taxon>
        <taxon>Magnoliopsida</taxon>
        <taxon>Liliopsida</taxon>
        <taxon>Poales</taxon>
        <taxon>Poaceae</taxon>
        <taxon>PACMAD clade</taxon>
        <taxon>Panicoideae</taxon>
        <taxon>Andropogonodae</taxon>
        <taxon>Andropogoneae</taxon>
        <taxon>Sorghinae</taxon>
        <taxon>Sorghum</taxon>
    </lineage>
</organism>
<comment type="caution">
    <text evidence="5">The sequence shown here is derived from an EMBL/GenBank/DDBJ whole genome shotgun (WGS) entry which is preliminary data.</text>
</comment>
<dbReference type="InterPro" id="IPR036047">
    <property type="entry name" value="F-box-like_dom_sf"/>
</dbReference>
<dbReference type="InterPro" id="IPR006566">
    <property type="entry name" value="FBD"/>
</dbReference>
<accession>A0A921QFI3</accession>
<dbReference type="SUPFAM" id="SSF52047">
    <property type="entry name" value="RNI-like"/>
    <property type="match status" value="1"/>
</dbReference>
<dbReference type="Gene3D" id="3.80.10.10">
    <property type="entry name" value="Ribonuclease Inhibitor"/>
    <property type="match status" value="1"/>
</dbReference>
<feature type="domain" description="FBD" evidence="3">
    <location>
        <begin position="402"/>
        <end position="446"/>
    </location>
</feature>
<dbReference type="Pfam" id="PF00646">
    <property type="entry name" value="F-box"/>
    <property type="match status" value="1"/>
</dbReference>
<proteinExistence type="predicted"/>
<feature type="region of interest" description="Disordered" evidence="1">
    <location>
        <begin position="1"/>
        <end position="24"/>
    </location>
</feature>
<dbReference type="CDD" id="cd22160">
    <property type="entry name" value="F-box_AtFBL13-like"/>
    <property type="match status" value="1"/>
</dbReference>
<feature type="domain" description="F-box/LRR-repeat protein 15/At3g58940/PEG3-like LRR" evidence="4">
    <location>
        <begin position="160"/>
        <end position="384"/>
    </location>
</feature>
<dbReference type="EMBL" id="CM027687">
    <property type="protein sequence ID" value="KAG0520808.1"/>
    <property type="molecule type" value="Genomic_DNA"/>
</dbReference>
<evidence type="ECO:0008006" key="7">
    <source>
        <dbReference type="Google" id="ProtNLM"/>
    </source>
</evidence>
<dbReference type="InterPro" id="IPR055302">
    <property type="entry name" value="F-box_dom-containing"/>
</dbReference>
<gene>
    <name evidence="5" type="ORF">BDA96_08G106000</name>
</gene>
<reference evidence="5" key="2">
    <citation type="submission" date="2020-10" db="EMBL/GenBank/DDBJ databases">
        <authorList>
            <person name="Cooper E.A."/>
            <person name="Brenton Z.W."/>
            <person name="Flinn B.S."/>
            <person name="Jenkins J."/>
            <person name="Shu S."/>
            <person name="Flowers D."/>
            <person name="Luo F."/>
            <person name="Wang Y."/>
            <person name="Xia P."/>
            <person name="Barry K."/>
            <person name="Daum C."/>
            <person name="Lipzen A."/>
            <person name="Yoshinaga Y."/>
            <person name="Schmutz J."/>
            <person name="Saski C."/>
            <person name="Vermerris W."/>
            <person name="Kresovich S."/>
        </authorList>
    </citation>
    <scope>NUCLEOTIDE SEQUENCE</scope>
</reference>
<dbReference type="SUPFAM" id="SSF81383">
    <property type="entry name" value="F-box domain"/>
    <property type="match status" value="1"/>
</dbReference>
<dbReference type="Pfam" id="PF08387">
    <property type="entry name" value="FBD"/>
    <property type="match status" value="1"/>
</dbReference>
<evidence type="ECO:0000313" key="6">
    <source>
        <dbReference type="Proteomes" id="UP000807115"/>
    </source>
</evidence>
<dbReference type="InterPro" id="IPR032675">
    <property type="entry name" value="LRR_dom_sf"/>
</dbReference>
<dbReference type="Proteomes" id="UP000807115">
    <property type="component" value="Chromosome 8"/>
</dbReference>
<evidence type="ECO:0000259" key="4">
    <source>
        <dbReference type="Pfam" id="PF24758"/>
    </source>
</evidence>
<dbReference type="PANTHER" id="PTHR32141:SF50">
    <property type="entry name" value="OS01G0706266 PROTEIN"/>
    <property type="match status" value="1"/>
</dbReference>
<feature type="domain" description="F-box" evidence="2">
    <location>
        <begin position="68"/>
        <end position="102"/>
    </location>
</feature>
<dbReference type="Gramene" id="EES15959">
    <property type="protein sequence ID" value="EES15959"/>
    <property type="gene ID" value="SORBI_3008G094800"/>
</dbReference>
<name>A0A921QFI3_SORBI</name>
<dbReference type="OrthoDB" id="624443at2759"/>
<evidence type="ECO:0000259" key="3">
    <source>
        <dbReference type="Pfam" id="PF08387"/>
    </source>
</evidence>
<dbReference type="InterPro" id="IPR053781">
    <property type="entry name" value="F-box_AtFBL13-like"/>
</dbReference>
<evidence type="ECO:0000259" key="2">
    <source>
        <dbReference type="Pfam" id="PF00646"/>
    </source>
</evidence>
<protein>
    <recommendedName>
        <fullName evidence="7">F-box domain-containing protein</fullName>
    </recommendedName>
</protein>